<feature type="compositionally biased region" description="Low complexity" evidence="6">
    <location>
        <begin position="243"/>
        <end position="259"/>
    </location>
</feature>
<accession>A0ABP1RMN2</accession>
<feature type="domain" description="C2H2-type" evidence="7">
    <location>
        <begin position="418"/>
        <end position="445"/>
    </location>
</feature>
<feature type="compositionally biased region" description="Low complexity" evidence="6">
    <location>
        <begin position="372"/>
        <end position="383"/>
    </location>
</feature>
<gene>
    <name evidence="8" type="ORF">ODALV1_LOCUS23925</name>
</gene>
<feature type="region of interest" description="Disordered" evidence="6">
    <location>
        <begin position="85"/>
        <end position="119"/>
    </location>
</feature>
<dbReference type="EMBL" id="CAXLJM020000085">
    <property type="protein sequence ID" value="CAL8130871.1"/>
    <property type="molecule type" value="Genomic_DNA"/>
</dbReference>
<feature type="region of interest" description="Disordered" evidence="6">
    <location>
        <begin position="523"/>
        <end position="548"/>
    </location>
</feature>
<sequence>MESYVTRREFENVLKEVRRLQFFLADTFGPKFMEFFKDDKFLEAESRLNSELGSFATNVLNASLKMGVPLPPPQSQPVRLLSAVGGVPPPPQSQPVRLSSAVGVSPPPQSQPVRLSSAVGGVPPPSSLVVSLPPPTPALPGAKTPISNYNFSMDYRKSGSENQSAPSARLLITEALHARDRLRLKGYKNQDKILDAARAKLSSATPSSSQPTPSSVSPVVPISVVRAYKRKVNEVEEDEFEEGSSSSPKSPEIQEISSSVGGGVVEKEYIMLEDDDENDRNQSTRETPAESTPPSDAAPPPPKISKPAPLPSFRNSKLRSLNCGVGDVINDEIIQCRECGLYIYKSSMNTHLKTHSLLNGNGKNIIEKDKPSSSSSSSTSSSPSSFFKQPLHCFLCRQEFATFSLYEDHCDSHHLNRHPCPICLKSLKQNGRLKPHMKAHDNPKCVCIVCGKCCNRPDPLNYHIQTCNLEKAEACFYCSFCDAKFDSKNKRDRHLQNVHKNHYKFEEVCKKVGCQSLLSAVDKSPQAKPEQEDNKNVNEIGVGGGGSSSSSVIGVGAGELIDVTTQIKVDISNTLQFEYEGDDDELI</sequence>
<evidence type="ECO:0000313" key="8">
    <source>
        <dbReference type="EMBL" id="CAL8130871.1"/>
    </source>
</evidence>
<evidence type="ECO:0000256" key="1">
    <source>
        <dbReference type="ARBA" id="ARBA00022723"/>
    </source>
</evidence>
<evidence type="ECO:0000256" key="4">
    <source>
        <dbReference type="ARBA" id="ARBA00022833"/>
    </source>
</evidence>
<feature type="compositionally biased region" description="Pro residues" evidence="6">
    <location>
        <begin position="296"/>
        <end position="310"/>
    </location>
</feature>
<name>A0ABP1RMN2_9HEXA</name>
<reference evidence="8 9" key="1">
    <citation type="submission" date="2024-08" db="EMBL/GenBank/DDBJ databases">
        <authorList>
            <person name="Cucini C."/>
            <person name="Frati F."/>
        </authorList>
    </citation>
    <scope>NUCLEOTIDE SEQUENCE [LARGE SCALE GENOMIC DNA]</scope>
</reference>
<evidence type="ECO:0000256" key="6">
    <source>
        <dbReference type="SAM" id="MobiDB-lite"/>
    </source>
</evidence>
<dbReference type="PROSITE" id="PS00028">
    <property type="entry name" value="ZINC_FINGER_C2H2_1"/>
    <property type="match status" value="3"/>
</dbReference>
<keyword evidence="3 5" id="KW-0863">Zinc-finger</keyword>
<evidence type="ECO:0000259" key="7">
    <source>
        <dbReference type="PROSITE" id="PS50157"/>
    </source>
</evidence>
<feature type="region of interest" description="Disordered" evidence="6">
    <location>
        <begin position="273"/>
        <end position="312"/>
    </location>
</feature>
<dbReference type="SMART" id="SM00355">
    <property type="entry name" value="ZnF_C2H2"/>
    <property type="match status" value="5"/>
</dbReference>
<evidence type="ECO:0000256" key="3">
    <source>
        <dbReference type="ARBA" id="ARBA00022771"/>
    </source>
</evidence>
<protein>
    <recommendedName>
        <fullName evidence="7">C2H2-type domain-containing protein</fullName>
    </recommendedName>
</protein>
<dbReference type="Gene3D" id="3.30.160.60">
    <property type="entry name" value="Classic Zinc Finger"/>
    <property type="match status" value="2"/>
</dbReference>
<feature type="region of interest" description="Disordered" evidence="6">
    <location>
        <begin position="361"/>
        <end position="383"/>
    </location>
</feature>
<dbReference type="PANTHER" id="PTHR24409">
    <property type="entry name" value="ZINC FINGER PROTEIN 142"/>
    <property type="match status" value="1"/>
</dbReference>
<evidence type="ECO:0000256" key="5">
    <source>
        <dbReference type="PROSITE-ProRule" id="PRU00042"/>
    </source>
</evidence>
<keyword evidence="9" id="KW-1185">Reference proteome</keyword>
<dbReference type="PROSITE" id="PS50157">
    <property type="entry name" value="ZINC_FINGER_C2H2_2"/>
    <property type="match status" value="2"/>
</dbReference>
<dbReference type="Proteomes" id="UP001642540">
    <property type="component" value="Unassembled WGS sequence"/>
</dbReference>
<dbReference type="PANTHER" id="PTHR24409:SF295">
    <property type="entry name" value="AZ2-RELATED"/>
    <property type="match status" value="1"/>
</dbReference>
<keyword evidence="1" id="KW-0479">Metal-binding</keyword>
<dbReference type="InterPro" id="IPR013087">
    <property type="entry name" value="Znf_C2H2_type"/>
</dbReference>
<feature type="region of interest" description="Disordered" evidence="6">
    <location>
        <begin position="235"/>
        <end position="259"/>
    </location>
</feature>
<feature type="domain" description="C2H2-type" evidence="7">
    <location>
        <begin position="476"/>
        <end position="504"/>
    </location>
</feature>
<evidence type="ECO:0000256" key="2">
    <source>
        <dbReference type="ARBA" id="ARBA00022737"/>
    </source>
</evidence>
<organism evidence="8 9">
    <name type="scientific">Orchesella dallaii</name>
    <dbReference type="NCBI Taxonomy" id="48710"/>
    <lineage>
        <taxon>Eukaryota</taxon>
        <taxon>Metazoa</taxon>
        <taxon>Ecdysozoa</taxon>
        <taxon>Arthropoda</taxon>
        <taxon>Hexapoda</taxon>
        <taxon>Collembola</taxon>
        <taxon>Entomobryomorpha</taxon>
        <taxon>Entomobryoidea</taxon>
        <taxon>Orchesellidae</taxon>
        <taxon>Orchesellinae</taxon>
        <taxon>Orchesella</taxon>
    </lineage>
</organism>
<evidence type="ECO:0000313" key="9">
    <source>
        <dbReference type="Proteomes" id="UP001642540"/>
    </source>
</evidence>
<proteinExistence type="predicted"/>
<keyword evidence="2" id="KW-0677">Repeat</keyword>
<feature type="compositionally biased region" description="Low complexity" evidence="6">
    <location>
        <begin position="94"/>
        <end position="104"/>
    </location>
</feature>
<comment type="caution">
    <text evidence="8">The sequence shown here is derived from an EMBL/GenBank/DDBJ whole genome shotgun (WGS) entry which is preliminary data.</text>
</comment>
<keyword evidence="4" id="KW-0862">Zinc</keyword>